<evidence type="ECO:0000313" key="2">
    <source>
        <dbReference type="EMBL" id="PSR28091.1"/>
    </source>
</evidence>
<gene>
    <name evidence="2" type="ORF">C7B47_06365</name>
</gene>
<keyword evidence="1" id="KW-1133">Transmembrane helix</keyword>
<keyword evidence="1" id="KW-0472">Membrane</keyword>
<dbReference type="EMBL" id="PXYX01000008">
    <property type="protein sequence ID" value="PSR28091.1"/>
    <property type="molecule type" value="Genomic_DNA"/>
</dbReference>
<proteinExistence type="predicted"/>
<reference evidence="2 3" key="1">
    <citation type="journal article" date="2014" name="BMC Genomics">
        <title>Comparison of environmental and isolate Sulfobacillus genomes reveals diverse carbon, sulfur, nitrogen, and hydrogen metabolisms.</title>
        <authorList>
            <person name="Justice N.B."/>
            <person name="Norman A."/>
            <person name="Brown C.T."/>
            <person name="Singh A."/>
            <person name="Thomas B.C."/>
            <person name="Banfield J.F."/>
        </authorList>
    </citation>
    <scope>NUCLEOTIDE SEQUENCE [LARGE SCALE GENOMIC DNA]</scope>
    <source>
        <strain evidence="2">AMDSBA5</strain>
    </source>
</reference>
<accession>A0A1R0IVP8</accession>
<feature type="transmembrane region" description="Helical" evidence="1">
    <location>
        <begin position="24"/>
        <end position="41"/>
    </location>
</feature>
<keyword evidence="1" id="KW-0812">Transmembrane</keyword>
<dbReference type="Proteomes" id="UP000242705">
    <property type="component" value="Unassembled WGS sequence"/>
</dbReference>
<comment type="caution">
    <text evidence="2">The sequence shown here is derived from an EMBL/GenBank/DDBJ whole genome shotgun (WGS) entry which is preliminary data.</text>
</comment>
<organism evidence="2 3">
    <name type="scientific">Sulfobacillus thermosulfidooxidans</name>
    <dbReference type="NCBI Taxonomy" id="28034"/>
    <lineage>
        <taxon>Bacteria</taxon>
        <taxon>Bacillati</taxon>
        <taxon>Bacillota</taxon>
        <taxon>Clostridia</taxon>
        <taxon>Eubacteriales</taxon>
        <taxon>Clostridiales Family XVII. Incertae Sedis</taxon>
        <taxon>Sulfobacillus</taxon>
    </lineage>
</organism>
<evidence type="ECO:0000256" key="1">
    <source>
        <dbReference type="SAM" id="Phobius"/>
    </source>
</evidence>
<protein>
    <submittedName>
        <fullName evidence="2">Uncharacterized protein</fullName>
    </submittedName>
</protein>
<dbReference type="RefSeq" id="WP_076005272.1">
    <property type="nucleotide sequence ID" value="NZ_MDZD01000021.1"/>
</dbReference>
<dbReference type="AlphaFoldDB" id="A0A1R0IVP8"/>
<name>A0A1R0IVP8_SULTH</name>
<sequence length="63" mass="7515">MNNFFPTLPLKIPFSPGISHWWDPMWWIFQILVMSFLLLSLRKVALDIDRDRGEGSKSQRKPR</sequence>
<evidence type="ECO:0000313" key="3">
    <source>
        <dbReference type="Proteomes" id="UP000242705"/>
    </source>
</evidence>